<dbReference type="CDD" id="cd18441">
    <property type="entry name" value="BRCT_MDC1_rpt2"/>
    <property type="match status" value="1"/>
</dbReference>
<keyword evidence="4" id="KW-0234">DNA repair</keyword>
<comment type="subcellular location">
    <subcellularLocation>
        <location evidence="1">Nucleus</location>
    </subcellularLocation>
</comment>
<feature type="compositionally biased region" description="Low complexity" evidence="6">
    <location>
        <begin position="250"/>
        <end position="262"/>
    </location>
</feature>
<protein>
    <recommendedName>
        <fullName evidence="7">BRCT domain-containing protein</fullName>
    </recommendedName>
</protein>
<dbReference type="InterPro" id="IPR036420">
    <property type="entry name" value="BRCT_dom_sf"/>
</dbReference>
<proteinExistence type="predicted"/>
<feature type="compositionally biased region" description="Basic and acidic residues" evidence="6">
    <location>
        <begin position="447"/>
        <end position="457"/>
    </location>
</feature>
<keyword evidence="9" id="KW-1185">Reference proteome</keyword>
<accession>A0AAZ3S979</accession>
<dbReference type="Gene3D" id="3.40.50.10190">
    <property type="entry name" value="BRCT domain"/>
    <property type="match status" value="2"/>
</dbReference>
<dbReference type="PROSITE" id="PS50172">
    <property type="entry name" value="BRCT"/>
    <property type="match status" value="1"/>
</dbReference>
<feature type="compositionally biased region" description="Polar residues" evidence="6">
    <location>
        <begin position="388"/>
        <end position="397"/>
    </location>
</feature>
<evidence type="ECO:0000256" key="3">
    <source>
        <dbReference type="ARBA" id="ARBA00022763"/>
    </source>
</evidence>
<feature type="compositionally biased region" description="Basic and acidic residues" evidence="6">
    <location>
        <begin position="1"/>
        <end position="126"/>
    </location>
</feature>
<dbReference type="PANTHER" id="PTHR23196">
    <property type="entry name" value="PAX TRANSCRIPTION ACTIVATION DOMAIN INTERACTING PROTEIN"/>
    <property type="match status" value="1"/>
</dbReference>
<reference evidence="8" key="2">
    <citation type="submission" date="2025-08" db="UniProtKB">
        <authorList>
            <consortium name="Ensembl"/>
        </authorList>
    </citation>
    <scope>IDENTIFICATION</scope>
</reference>
<feature type="compositionally biased region" description="Polar residues" evidence="6">
    <location>
        <begin position="518"/>
        <end position="529"/>
    </location>
</feature>
<dbReference type="GO" id="GO:0005634">
    <property type="term" value="C:nucleus"/>
    <property type="evidence" value="ECO:0007669"/>
    <property type="project" value="UniProtKB-SubCell"/>
</dbReference>
<feature type="compositionally biased region" description="Basic and acidic residues" evidence="6">
    <location>
        <begin position="474"/>
        <end position="488"/>
    </location>
</feature>
<keyword evidence="3" id="KW-0227">DNA damage</keyword>
<evidence type="ECO:0000256" key="4">
    <source>
        <dbReference type="ARBA" id="ARBA00023204"/>
    </source>
</evidence>
<dbReference type="InterPro" id="IPR051579">
    <property type="entry name" value="DDR_Transcriptional_Reg"/>
</dbReference>
<dbReference type="GO" id="GO:0006281">
    <property type="term" value="P:DNA repair"/>
    <property type="evidence" value="ECO:0007669"/>
    <property type="project" value="UniProtKB-KW"/>
</dbReference>
<evidence type="ECO:0000256" key="1">
    <source>
        <dbReference type="ARBA" id="ARBA00004123"/>
    </source>
</evidence>
<reference evidence="9" key="1">
    <citation type="journal article" date="2018" name="PLoS ONE">
        <title>Chinook salmon (Oncorhynchus tshawytscha) genome and transcriptome.</title>
        <authorList>
            <person name="Christensen K.A."/>
            <person name="Leong J.S."/>
            <person name="Sakhrani D."/>
            <person name="Biagi C.A."/>
            <person name="Minkley D.R."/>
            <person name="Withler R.E."/>
            <person name="Rondeau E.B."/>
            <person name="Koop B.F."/>
            <person name="Devlin R.H."/>
        </authorList>
    </citation>
    <scope>NUCLEOTIDE SEQUENCE [LARGE SCALE GENOMIC DNA]</scope>
</reference>
<dbReference type="Ensembl" id="ENSOTST00005142972.1">
    <property type="protein sequence ID" value="ENSOTSP00005149659.1"/>
    <property type="gene ID" value="ENSOTSG00005076506.1"/>
</dbReference>
<keyword evidence="5" id="KW-0539">Nucleus</keyword>
<organism evidence="8 9">
    <name type="scientific">Oncorhynchus tshawytscha</name>
    <name type="common">Chinook salmon</name>
    <name type="synonym">Salmo tshawytscha</name>
    <dbReference type="NCBI Taxonomy" id="74940"/>
    <lineage>
        <taxon>Eukaryota</taxon>
        <taxon>Metazoa</taxon>
        <taxon>Chordata</taxon>
        <taxon>Craniata</taxon>
        <taxon>Vertebrata</taxon>
        <taxon>Euteleostomi</taxon>
        <taxon>Actinopterygii</taxon>
        <taxon>Neopterygii</taxon>
        <taxon>Teleostei</taxon>
        <taxon>Protacanthopterygii</taxon>
        <taxon>Salmoniformes</taxon>
        <taxon>Salmonidae</taxon>
        <taxon>Salmoninae</taxon>
        <taxon>Oncorhynchus</taxon>
    </lineage>
</organism>
<dbReference type="Proteomes" id="UP000694402">
    <property type="component" value="Unassembled WGS sequence"/>
</dbReference>
<dbReference type="SUPFAM" id="SSF52113">
    <property type="entry name" value="BRCT domain"/>
    <property type="match status" value="1"/>
</dbReference>
<feature type="compositionally biased region" description="Low complexity" evidence="6">
    <location>
        <begin position="551"/>
        <end position="563"/>
    </location>
</feature>
<feature type="region of interest" description="Disordered" evidence="6">
    <location>
        <begin position="1"/>
        <end position="568"/>
    </location>
</feature>
<evidence type="ECO:0000313" key="8">
    <source>
        <dbReference type="Ensembl" id="ENSOTSP00005149659.1"/>
    </source>
</evidence>
<feature type="domain" description="BRCT" evidence="7">
    <location>
        <begin position="583"/>
        <end position="636"/>
    </location>
</feature>
<feature type="compositionally biased region" description="Low complexity" evidence="6">
    <location>
        <begin position="163"/>
        <end position="187"/>
    </location>
</feature>
<dbReference type="AlphaFoldDB" id="A0AAZ3S979"/>
<evidence type="ECO:0000259" key="7">
    <source>
        <dbReference type="PROSITE" id="PS50172"/>
    </source>
</evidence>
<feature type="compositionally biased region" description="Low complexity" evidence="6">
    <location>
        <begin position="219"/>
        <end position="233"/>
    </location>
</feature>
<dbReference type="PANTHER" id="PTHR23196:SF34">
    <property type="entry name" value="MEDIATOR OF DNA DAMAGE CHECKPOINT PROTEIN 1"/>
    <property type="match status" value="1"/>
</dbReference>
<dbReference type="InterPro" id="IPR001357">
    <property type="entry name" value="BRCT_dom"/>
</dbReference>
<dbReference type="Pfam" id="PF16589">
    <property type="entry name" value="BRCT_2"/>
    <property type="match status" value="1"/>
</dbReference>
<sequence length="745" mass="82700">MEREKREEIERMEREKREQEERERLERERKEREEQERLEREKERLEREEKERIERKEREERKRLEKNKEEKERLDREIKERNLKEKLEREREKREAEEKDKEIKERQAKEQGEKQTQKDNENEPKTSTRGRRAITRRTVMVPPTTEPQPEPDILSSQPEPVPESITRSRSNSVSSERSTSNIGTQGSRGRGGRKTTSTTESAPGPDNPIRNSTRRRTLVGTVVAPPAAVEVTVQDILSSEQFVARRTRSRSSSTNSHSSLNSEVSTGIAASVSSQSKGRGGGRRKTGTESVSPSNRQSEKPPALKPTARGRRSQKVEDYGPHPEINEKADSQEAGGTTRGQKKTDKTNEPDPVVADEETTPAQVTEDSPTPRGNGRGRGRGGQKDNTPESTTTTAGGETQREEGVGSKTGGRGKGRKRGLEEEEEESSEFKVPRGKATVQRGRRRRAAEEGEKEEKPASTPAKRGRTSTAQVKKIAEEEKSMEGQSEKMEEEEAGTVQRKVRGRQSTVQIKKEEESVLDSNSVVPQTPTGKGRGKRRAPVESSPFAKTPRSSSASPLSSLSSPGTLGRARASTQSYKVLFTGVVDEEGGKVVSRLGGSLAKGVADMTHLVTNRIRRTVKFLCAVARGVPVVTTDWLDKGYEVHVTRSVLPEPAQMKDIIVCSGARFLSKMPSTQKAQARTLVISCGEDWSLCAPALSASLPILSAEFLLTGILQQRVDLVTHVLSAPKPRAQPGAKGQARGRKRM</sequence>
<dbReference type="CDD" id="cd17744">
    <property type="entry name" value="BRCT_MDC1_rpt1"/>
    <property type="match status" value="1"/>
</dbReference>
<evidence type="ECO:0000256" key="2">
    <source>
        <dbReference type="ARBA" id="ARBA00022553"/>
    </source>
</evidence>
<evidence type="ECO:0000313" key="9">
    <source>
        <dbReference type="Proteomes" id="UP000694402"/>
    </source>
</evidence>
<evidence type="ECO:0000256" key="6">
    <source>
        <dbReference type="SAM" id="MobiDB-lite"/>
    </source>
</evidence>
<name>A0AAZ3S979_ONCTS</name>
<keyword evidence="2" id="KW-0597">Phosphoprotein</keyword>
<dbReference type="GeneTree" id="ENSGT00940000161757"/>
<feature type="compositionally biased region" description="Basic and acidic residues" evidence="6">
    <location>
        <begin position="314"/>
        <end position="331"/>
    </location>
</feature>
<reference evidence="8" key="3">
    <citation type="submission" date="2025-09" db="UniProtKB">
        <authorList>
            <consortium name="Ensembl"/>
        </authorList>
    </citation>
    <scope>IDENTIFICATION</scope>
</reference>
<evidence type="ECO:0000256" key="5">
    <source>
        <dbReference type="ARBA" id="ARBA00023242"/>
    </source>
</evidence>